<keyword evidence="10" id="KW-1185">Reference proteome</keyword>
<protein>
    <recommendedName>
        <fullName evidence="11">Arabinan endo-1,5-alpha-L-arabinosidase</fullName>
    </recommendedName>
</protein>
<dbReference type="AlphaFoldDB" id="A0A3N0EVH4"/>
<gene>
    <name evidence="9" type="ORF">ED312_03940</name>
</gene>
<evidence type="ECO:0000256" key="5">
    <source>
        <dbReference type="PIRSR" id="PIRSR606710-2"/>
    </source>
</evidence>
<feature type="chain" id="PRO_5018335619" description="Arabinan endo-1,5-alpha-L-arabinosidase" evidence="8">
    <location>
        <begin position="25"/>
        <end position="376"/>
    </location>
</feature>
<comment type="caution">
    <text evidence="9">The sequence shown here is derived from an EMBL/GenBank/DDBJ whole genome shotgun (WGS) entry which is preliminary data.</text>
</comment>
<dbReference type="InterPro" id="IPR023296">
    <property type="entry name" value="Glyco_hydro_beta-prop_sf"/>
</dbReference>
<evidence type="ECO:0000256" key="3">
    <source>
        <dbReference type="ARBA" id="ARBA00022801"/>
    </source>
</evidence>
<comment type="similarity">
    <text evidence="2 6">Belongs to the glycosyl hydrolase 43 family.</text>
</comment>
<evidence type="ECO:0008006" key="11">
    <source>
        <dbReference type="Google" id="ProtNLM"/>
    </source>
</evidence>
<dbReference type="CDD" id="cd08998">
    <property type="entry name" value="GH43_Arb43a-like"/>
    <property type="match status" value="1"/>
</dbReference>
<evidence type="ECO:0000256" key="1">
    <source>
        <dbReference type="ARBA" id="ARBA00004834"/>
    </source>
</evidence>
<feature type="site" description="Important for catalytic activity, responsible for pKa modulation of the active site Glu and correct orientation of both the proton donor and substrate" evidence="5">
    <location>
        <position position="180"/>
    </location>
</feature>
<dbReference type="GO" id="GO:0005975">
    <property type="term" value="P:carbohydrate metabolic process"/>
    <property type="evidence" value="ECO:0007669"/>
    <property type="project" value="InterPro"/>
</dbReference>
<evidence type="ECO:0000256" key="2">
    <source>
        <dbReference type="ARBA" id="ARBA00009865"/>
    </source>
</evidence>
<dbReference type="Proteomes" id="UP000267469">
    <property type="component" value="Unassembled WGS sequence"/>
</dbReference>
<evidence type="ECO:0000256" key="6">
    <source>
        <dbReference type="RuleBase" id="RU361187"/>
    </source>
</evidence>
<dbReference type="EMBL" id="RJTM01000024">
    <property type="protein sequence ID" value="RNL91762.1"/>
    <property type="molecule type" value="Genomic_DNA"/>
</dbReference>
<name>A0A3N0EVH4_SINP1</name>
<dbReference type="Pfam" id="PF04616">
    <property type="entry name" value="Glyco_hydro_43"/>
    <property type="match status" value="1"/>
</dbReference>
<dbReference type="GO" id="GO:0004553">
    <property type="term" value="F:hydrolase activity, hydrolyzing O-glycosyl compounds"/>
    <property type="evidence" value="ECO:0007669"/>
    <property type="project" value="InterPro"/>
</dbReference>
<keyword evidence="3 6" id="KW-0378">Hydrolase</keyword>
<feature type="signal peptide" evidence="8">
    <location>
        <begin position="1"/>
        <end position="24"/>
    </location>
</feature>
<dbReference type="SUPFAM" id="SSF75005">
    <property type="entry name" value="Arabinanase/levansucrase/invertase"/>
    <property type="match status" value="1"/>
</dbReference>
<evidence type="ECO:0000313" key="10">
    <source>
        <dbReference type="Proteomes" id="UP000267469"/>
    </source>
</evidence>
<accession>A0A3N0EVH4</accession>
<organism evidence="9 10">
    <name type="scientific">Sinomicrobium pectinilyticum</name>
    <dbReference type="NCBI Taxonomy" id="1084421"/>
    <lineage>
        <taxon>Bacteria</taxon>
        <taxon>Pseudomonadati</taxon>
        <taxon>Bacteroidota</taxon>
        <taxon>Flavobacteriia</taxon>
        <taxon>Flavobacteriales</taxon>
        <taxon>Flavobacteriaceae</taxon>
        <taxon>Sinomicrobium</taxon>
    </lineage>
</organism>
<sequence>MKPNFFCTYLFSITILLFLTVSCAKDKGQAVEEPEQEQEKKETETAPPMSGITGLKDTSRLMRSGGKTFCYATGGGIRMVWTSSIESGEWQSGPDVFPERPGWWADYSPINIAWAPDVVWDEGSSEFRMYYCASRLGSSTSAIGLAVNSTLDPEDPDYEWEDKGIVISSEENVDDFNALDPCPVQRPDGEWFLSFGSHFGGIKLIKLNEEGKWDQEDAEISDLARKADTFRNAIEASSVYPGTKEDEDGFWLFVNWGTGNSIKNGEDATYEVKMGWSTDIRGPYLDKEGNNLYNGGGTVFLANQQTFEWDGSTRIAPGHVGIIRNEKLDGTHPDWVSYSYWLKNPPGQNGIRMGLQRLTSDEDGWPEAGELFRYNY</sequence>
<dbReference type="RefSeq" id="WP_123214710.1">
    <property type="nucleotide sequence ID" value="NZ_RJTM01000024.1"/>
</dbReference>
<keyword evidence="8" id="KW-0732">Signal</keyword>
<dbReference type="PROSITE" id="PS51257">
    <property type="entry name" value="PROKAR_LIPOPROTEIN"/>
    <property type="match status" value="1"/>
</dbReference>
<evidence type="ECO:0000256" key="4">
    <source>
        <dbReference type="ARBA" id="ARBA00023295"/>
    </source>
</evidence>
<dbReference type="Gene3D" id="2.115.10.20">
    <property type="entry name" value="Glycosyl hydrolase domain, family 43"/>
    <property type="match status" value="1"/>
</dbReference>
<proteinExistence type="inferred from homology"/>
<dbReference type="PANTHER" id="PTHR43301">
    <property type="entry name" value="ARABINAN ENDO-1,5-ALPHA-L-ARABINOSIDASE"/>
    <property type="match status" value="1"/>
</dbReference>
<comment type="pathway">
    <text evidence="1">Glycan metabolism; L-arabinan degradation.</text>
</comment>
<evidence type="ECO:0000313" key="9">
    <source>
        <dbReference type="EMBL" id="RNL91762.1"/>
    </source>
</evidence>
<feature type="region of interest" description="Disordered" evidence="7">
    <location>
        <begin position="30"/>
        <end position="57"/>
    </location>
</feature>
<reference evidence="9 10" key="1">
    <citation type="submission" date="2018-10" db="EMBL/GenBank/DDBJ databases">
        <title>Sinomicrobium pectinilyticum sp. nov., a pectinase-producing bacterium isolated from alkaline and saline soil, and emended description of the genus Sinomicrobium.</title>
        <authorList>
            <person name="Cheng B."/>
            <person name="Li C."/>
            <person name="Lai Q."/>
            <person name="Du M."/>
            <person name="Shao Z."/>
            <person name="Xu P."/>
            <person name="Yang C."/>
        </authorList>
    </citation>
    <scope>NUCLEOTIDE SEQUENCE [LARGE SCALE GENOMIC DNA]</scope>
    <source>
        <strain evidence="9 10">5DNS001</strain>
    </source>
</reference>
<dbReference type="InterPro" id="IPR006710">
    <property type="entry name" value="Glyco_hydro_43"/>
</dbReference>
<dbReference type="InterPro" id="IPR050727">
    <property type="entry name" value="GH43_arabinanases"/>
</dbReference>
<dbReference type="OrthoDB" id="9801455at2"/>
<evidence type="ECO:0000256" key="8">
    <source>
        <dbReference type="SAM" id="SignalP"/>
    </source>
</evidence>
<evidence type="ECO:0000256" key="7">
    <source>
        <dbReference type="SAM" id="MobiDB-lite"/>
    </source>
</evidence>
<dbReference type="PANTHER" id="PTHR43301:SF3">
    <property type="entry name" value="ARABINAN ENDO-1,5-ALPHA-L-ARABINOSIDASE A-RELATED"/>
    <property type="match status" value="1"/>
</dbReference>
<keyword evidence="4 6" id="KW-0326">Glycosidase</keyword>